<feature type="region of interest" description="Disordered" evidence="1">
    <location>
        <begin position="112"/>
        <end position="248"/>
    </location>
</feature>
<dbReference type="CDD" id="cd00159">
    <property type="entry name" value="RhoGAP"/>
    <property type="match status" value="1"/>
</dbReference>
<dbReference type="Pfam" id="PF00620">
    <property type="entry name" value="RhoGAP"/>
    <property type="match status" value="1"/>
</dbReference>
<evidence type="ECO:0000256" key="1">
    <source>
        <dbReference type="SAM" id="MobiDB-lite"/>
    </source>
</evidence>
<dbReference type="InterPro" id="IPR000198">
    <property type="entry name" value="RhoGAP_dom"/>
</dbReference>
<dbReference type="Proteomes" id="UP000241769">
    <property type="component" value="Unassembled WGS sequence"/>
</dbReference>
<dbReference type="GO" id="GO:0005737">
    <property type="term" value="C:cytoplasm"/>
    <property type="evidence" value="ECO:0007669"/>
    <property type="project" value="TreeGrafter"/>
</dbReference>
<dbReference type="OrthoDB" id="391137at2759"/>
<name>A0A2P6NPW1_9EUKA</name>
<feature type="compositionally biased region" description="Polar residues" evidence="1">
    <location>
        <begin position="147"/>
        <end position="157"/>
    </location>
</feature>
<feature type="compositionally biased region" description="Acidic residues" evidence="1">
    <location>
        <begin position="639"/>
        <end position="652"/>
    </location>
</feature>
<dbReference type="GO" id="GO:0005096">
    <property type="term" value="F:GTPase activator activity"/>
    <property type="evidence" value="ECO:0007669"/>
    <property type="project" value="TreeGrafter"/>
</dbReference>
<dbReference type="SMART" id="SM00324">
    <property type="entry name" value="RhoGAP"/>
    <property type="match status" value="1"/>
</dbReference>
<evidence type="ECO:0000313" key="4">
    <source>
        <dbReference type="Proteomes" id="UP000241769"/>
    </source>
</evidence>
<protein>
    <recommendedName>
        <fullName evidence="2">Rho-GAP domain-containing protein</fullName>
    </recommendedName>
</protein>
<evidence type="ECO:0000313" key="3">
    <source>
        <dbReference type="EMBL" id="PRP85985.1"/>
    </source>
</evidence>
<dbReference type="SUPFAM" id="SSF48350">
    <property type="entry name" value="GTPase activation domain, GAP"/>
    <property type="match status" value="1"/>
</dbReference>
<gene>
    <name evidence="3" type="ORF">PROFUN_05756</name>
</gene>
<keyword evidence="4" id="KW-1185">Reference proteome</keyword>
<dbReference type="GO" id="GO:0007264">
    <property type="term" value="P:small GTPase-mediated signal transduction"/>
    <property type="evidence" value="ECO:0007669"/>
    <property type="project" value="TreeGrafter"/>
</dbReference>
<feature type="domain" description="Rho-GAP" evidence="2">
    <location>
        <begin position="294"/>
        <end position="499"/>
    </location>
</feature>
<dbReference type="PANTHER" id="PTHR45808:SF2">
    <property type="entry name" value="RHO GTPASE-ACTIVATING PROTEIN 68F"/>
    <property type="match status" value="1"/>
</dbReference>
<dbReference type="PROSITE" id="PS50238">
    <property type="entry name" value="RHOGAP"/>
    <property type="match status" value="1"/>
</dbReference>
<organism evidence="3 4">
    <name type="scientific">Planoprotostelium fungivorum</name>
    <dbReference type="NCBI Taxonomy" id="1890364"/>
    <lineage>
        <taxon>Eukaryota</taxon>
        <taxon>Amoebozoa</taxon>
        <taxon>Evosea</taxon>
        <taxon>Variosea</taxon>
        <taxon>Cavosteliida</taxon>
        <taxon>Cavosteliaceae</taxon>
        <taxon>Planoprotostelium</taxon>
    </lineage>
</organism>
<reference evidence="3 4" key="1">
    <citation type="journal article" date="2018" name="Genome Biol. Evol.">
        <title>Multiple Roots of Fruiting Body Formation in Amoebozoa.</title>
        <authorList>
            <person name="Hillmann F."/>
            <person name="Forbes G."/>
            <person name="Novohradska S."/>
            <person name="Ferling I."/>
            <person name="Riege K."/>
            <person name="Groth M."/>
            <person name="Westermann M."/>
            <person name="Marz M."/>
            <person name="Spaller T."/>
            <person name="Winckler T."/>
            <person name="Schaap P."/>
            <person name="Glockner G."/>
        </authorList>
    </citation>
    <scope>NUCLEOTIDE SEQUENCE [LARGE SCALE GENOMIC DNA]</scope>
    <source>
        <strain evidence="3 4">Jena</strain>
    </source>
</reference>
<sequence length="652" mass="72266">MMLSSSDLDTGGRLLDSTSTIGRRRASVAINISAAALAEQMEATEDEDMLQRIQQEILAKKDQVEKTMRSSRGSLTLFKKKDGRWSKMRYEIRGESLPVSPTFLDIVGAEPQTVERPSGSSLVPSLSQSEPSKIISEEKNGEPIYDSSLNDSATRNRSGSLSGSKSPPLPLHLESEKTMKRTISGNSKTYRGFFSAKSPPSRLSTETTHDMDPEEEGIRKRGVSDATPPGSPRKYSVASEDEDGKPYKSPITARLNAFLMGKRELMKRSLDLSGSPPSGLSPVLSTAMESTRKSELRSMLTPEVKSNKLGGIEVCEHTSVISAAVDRLTRNGYDVEGVFRVSGSQIRINEMKKIQSRKGEIQFDAEEPHAVASYVKMLLRTAKFPLIPQRLRPLFILSHKLIDTSLEAAAIPYIRGLLSRIPAQNFKLLHKIMFLCSKISQHQETSLMTDENLSTTLGLAITPYRAVAGSVDSAADAISESSHVNSLALFMIQRQEALFDKSAKIRMAVSHACVEQSKNDLELQLHDDDEILLFEKMNEKYYYGLHWKDKLFGLIPVASVSVPEELKMMEELDNLNRSSSDLAHHSSHSRNSSSLNVELPDMEMSPQTTPRRSHIQNVVDNVMDNIEALMPSLKTDDVQLPEDEGEGIELPD</sequence>
<feature type="compositionally biased region" description="Low complexity" evidence="1">
    <location>
        <begin position="117"/>
        <end position="132"/>
    </location>
</feature>
<dbReference type="STRING" id="1890364.A0A2P6NPW1"/>
<dbReference type="EMBL" id="MDYQ01000036">
    <property type="protein sequence ID" value="PRP85985.1"/>
    <property type="molecule type" value="Genomic_DNA"/>
</dbReference>
<feature type="region of interest" description="Disordered" evidence="1">
    <location>
        <begin position="632"/>
        <end position="652"/>
    </location>
</feature>
<dbReference type="InParanoid" id="A0A2P6NPW1"/>
<comment type="caution">
    <text evidence="3">The sequence shown here is derived from an EMBL/GenBank/DDBJ whole genome shotgun (WGS) entry which is preliminary data.</text>
</comment>
<feature type="region of interest" description="Disordered" evidence="1">
    <location>
        <begin position="577"/>
        <end position="612"/>
    </location>
</feature>
<dbReference type="AlphaFoldDB" id="A0A2P6NPW1"/>
<dbReference type="InterPro" id="IPR008936">
    <property type="entry name" value="Rho_GTPase_activation_prot"/>
</dbReference>
<dbReference type="PANTHER" id="PTHR45808">
    <property type="entry name" value="RHO GTPASE-ACTIVATING PROTEIN 68F"/>
    <property type="match status" value="1"/>
</dbReference>
<dbReference type="Gene3D" id="1.10.555.10">
    <property type="entry name" value="Rho GTPase activation protein"/>
    <property type="match status" value="1"/>
</dbReference>
<proteinExistence type="predicted"/>
<evidence type="ECO:0000259" key="2">
    <source>
        <dbReference type="PROSITE" id="PS50238"/>
    </source>
</evidence>
<accession>A0A2P6NPW1</accession>
<feature type="compositionally biased region" description="Basic and acidic residues" evidence="1">
    <location>
        <begin position="207"/>
        <end position="223"/>
    </location>
</feature>